<feature type="chain" id="PRO_5006037807" evidence="2">
    <location>
        <begin position="35"/>
        <end position="350"/>
    </location>
</feature>
<feature type="signal peptide" evidence="2">
    <location>
        <begin position="1"/>
        <end position="34"/>
    </location>
</feature>
<dbReference type="InterPro" id="IPR005948">
    <property type="entry name" value="ThiB-like"/>
</dbReference>
<dbReference type="SUPFAM" id="SSF53850">
    <property type="entry name" value="Periplasmic binding protein-like II"/>
    <property type="match status" value="1"/>
</dbReference>
<name>A0A0N9N0K6_9ACTN</name>
<dbReference type="RefSeq" id="WP_062392087.1">
    <property type="nucleotide sequence ID" value="NZ_CP011853.1"/>
</dbReference>
<gene>
    <name evidence="3" type="ORF">ACH46_05845</name>
</gene>
<dbReference type="PANTHER" id="PTHR30006">
    <property type="entry name" value="THIAMINE-BINDING PERIPLASMIC PROTEIN-RELATED"/>
    <property type="match status" value="1"/>
</dbReference>
<dbReference type="GO" id="GO:0030288">
    <property type="term" value="C:outer membrane-bounded periplasmic space"/>
    <property type="evidence" value="ECO:0007669"/>
    <property type="project" value="TreeGrafter"/>
</dbReference>
<evidence type="ECO:0000313" key="4">
    <source>
        <dbReference type="Proteomes" id="UP000063789"/>
    </source>
</evidence>
<reference evidence="3 4" key="2">
    <citation type="journal article" date="2017" name="Int. J. Syst. Evol. Microbiol.">
        <title>Gordonia phthalatica sp. nov., a di-n-butyl phthalate-degrading bacterium isolated from activated sludge.</title>
        <authorList>
            <person name="Jin D."/>
            <person name="Kong X."/>
            <person name="Jia M."/>
            <person name="Yu X."/>
            <person name="Wang X."/>
            <person name="Zhuang X."/>
            <person name="Deng Y."/>
            <person name="Bai Z."/>
        </authorList>
    </citation>
    <scope>NUCLEOTIDE SEQUENCE [LARGE SCALE GENOMIC DNA]</scope>
    <source>
        <strain evidence="3 4">QH-11</strain>
    </source>
</reference>
<organism evidence="3 4">
    <name type="scientific">Gordonia phthalatica</name>
    <dbReference type="NCBI Taxonomy" id="1136941"/>
    <lineage>
        <taxon>Bacteria</taxon>
        <taxon>Bacillati</taxon>
        <taxon>Actinomycetota</taxon>
        <taxon>Actinomycetes</taxon>
        <taxon>Mycobacteriales</taxon>
        <taxon>Gordoniaceae</taxon>
        <taxon>Gordonia</taxon>
    </lineage>
</organism>
<dbReference type="OrthoDB" id="5412681at2"/>
<protein>
    <submittedName>
        <fullName evidence="3">ABC transporter substrate-binding protein</fullName>
    </submittedName>
</protein>
<dbReference type="Pfam" id="PF13343">
    <property type="entry name" value="SBP_bac_6"/>
    <property type="match status" value="1"/>
</dbReference>
<keyword evidence="1 2" id="KW-0732">Signal</keyword>
<evidence type="ECO:0000256" key="1">
    <source>
        <dbReference type="ARBA" id="ARBA00022729"/>
    </source>
</evidence>
<dbReference type="GO" id="GO:0015888">
    <property type="term" value="P:thiamine transport"/>
    <property type="evidence" value="ECO:0007669"/>
    <property type="project" value="InterPro"/>
</dbReference>
<dbReference type="GO" id="GO:0030976">
    <property type="term" value="F:thiamine pyrophosphate binding"/>
    <property type="evidence" value="ECO:0007669"/>
    <property type="project" value="TreeGrafter"/>
</dbReference>
<dbReference type="Proteomes" id="UP000063789">
    <property type="component" value="Chromosome"/>
</dbReference>
<keyword evidence="4" id="KW-1185">Reference proteome</keyword>
<reference evidence="4" key="1">
    <citation type="submission" date="2015-06" db="EMBL/GenBank/DDBJ databases">
        <title>Complete genome sequence and metabolic analysis of phthalate degradation pathway in Gordonia sp. QH-11.</title>
        <authorList>
            <person name="Jin D."/>
            <person name="Kong X."/>
            <person name="Bai Z."/>
        </authorList>
    </citation>
    <scope>NUCLEOTIDE SEQUENCE [LARGE SCALE GENOMIC DNA]</scope>
    <source>
        <strain evidence="4">QH-11</strain>
    </source>
</reference>
<dbReference type="NCBIfam" id="TIGR01254">
    <property type="entry name" value="sfuA"/>
    <property type="match status" value="1"/>
</dbReference>
<accession>A0A0N9N0K6</accession>
<dbReference type="STRING" id="1136941.ACH46_05845"/>
<dbReference type="GO" id="GO:0030975">
    <property type="term" value="F:thiamine binding"/>
    <property type="evidence" value="ECO:0007669"/>
    <property type="project" value="InterPro"/>
</dbReference>
<evidence type="ECO:0000313" key="3">
    <source>
        <dbReference type="EMBL" id="ALG84115.1"/>
    </source>
</evidence>
<proteinExistence type="predicted"/>
<dbReference type="Gene3D" id="3.40.190.10">
    <property type="entry name" value="Periplasmic binding protein-like II"/>
    <property type="match status" value="2"/>
</dbReference>
<evidence type="ECO:0000256" key="2">
    <source>
        <dbReference type="SAM" id="SignalP"/>
    </source>
</evidence>
<sequence>MSFSGAFSGLRRRGRTVITAALAVSLVATSAACASGTDSAKEVVLLSHSSFQLPQKLIDRFQDQTGMKLKVVDSGDAGQLSAVVSLTPGSPKGDAVFGIDNTFAARPIEAGALTPYTPAAAKDGAADYAVKGSEGQLTAVDRGDVCINIDDAWFDKNDIPAPTKFDQLTDPKYRDLTVLLDPSTSSPGMGFLLATIGKFGPRAEDYWRGMIDNGAQIVSGWTVAYDQIFSAGAGHGDRPIVVSYASSPAATPGTSALLDSCFAQVEYIGVLRGAANTEGAKKLVDFMLTPDVQAALPTSMYVYPVQNGVALPESWRTSAPVPAWTVTMDPAYIKAHREEWLNQWRAVVKK</sequence>
<dbReference type="KEGG" id="goq:ACH46_05845"/>
<dbReference type="PANTHER" id="PTHR30006:SF2">
    <property type="entry name" value="ABC TRANSPORTER SUBSTRATE-BINDING PROTEIN"/>
    <property type="match status" value="1"/>
</dbReference>
<dbReference type="EMBL" id="CP011853">
    <property type="protein sequence ID" value="ALG84115.1"/>
    <property type="molecule type" value="Genomic_DNA"/>
</dbReference>
<dbReference type="PATRIC" id="fig|1136941.3.peg.1194"/>
<dbReference type="AlphaFoldDB" id="A0A0N9N0K6"/>